<feature type="domain" description="C2H2-type" evidence="12">
    <location>
        <begin position="761"/>
        <end position="788"/>
    </location>
</feature>
<keyword evidence="14" id="KW-1185">Reference proteome</keyword>
<name>A0AAW0W9J5_CHEQU</name>
<evidence type="ECO:0000259" key="12">
    <source>
        <dbReference type="PROSITE" id="PS50157"/>
    </source>
</evidence>
<feature type="region of interest" description="Disordered" evidence="11">
    <location>
        <begin position="382"/>
        <end position="474"/>
    </location>
</feature>
<evidence type="ECO:0000256" key="6">
    <source>
        <dbReference type="ARBA" id="ARBA00023015"/>
    </source>
</evidence>
<feature type="region of interest" description="Disordered" evidence="11">
    <location>
        <begin position="288"/>
        <end position="339"/>
    </location>
</feature>
<comment type="caution">
    <text evidence="13">The sequence shown here is derived from an EMBL/GenBank/DDBJ whole genome shotgun (WGS) entry which is preliminary data.</text>
</comment>
<dbReference type="InterPro" id="IPR036236">
    <property type="entry name" value="Znf_C2H2_sf"/>
</dbReference>
<dbReference type="SMART" id="SM00355">
    <property type="entry name" value="ZnF_C2H2"/>
    <property type="match status" value="15"/>
</dbReference>
<evidence type="ECO:0000256" key="11">
    <source>
        <dbReference type="SAM" id="MobiDB-lite"/>
    </source>
</evidence>
<evidence type="ECO:0000256" key="5">
    <source>
        <dbReference type="ARBA" id="ARBA00022833"/>
    </source>
</evidence>
<dbReference type="PANTHER" id="PTHR24384:SF189">
    <property type="entry name" value="C2H2-TYPE DOMAIN-CONTAINING PROTEIN-RELATED"/>
    <property type="match status" value="1"/>
</dbReference>
<evidence type="ECO:0000256" key="4">
    <source>
        <dbReference type="ARBA" id="ARBA00022771"/>
    </source>
</evidence>
<dbReference type="GO" id="GO:0000978">
    <property type="term" value="F:RNA polymerase II cis-regulatory region sequence-specific DNA binding"/>
    <property type="evidence" value="ECO:0007669"/>
    <property type="project" value="TreeGrafter"/>
</dbReference>
<keyword evidence="4 10" id="KW-0863">Zinc-finger</keyword>
<feature type="domain" description="C2H2-type" evidence="12">
    <location>
        <begin position="877"/>
        <end position="905"/>
    </location>
</feature>
<feature type="domain" description="C2H2-type" evidence="12">
    <location>
        <begin position="650"/>
        <end position="672"/>
    </location>
</feature>
<dbReference type="EMBL" id="JARKIK010000076">
    <property type="protein sequence ID" value="KAK8727305.1"/>
    <property type="molecule type" value="Genomic_DNA"/>
</dbReference>
<feature type="compositionally biased region" description="Basic and acidic residues" evidence="11">
    <location>
        <begin position="452"/>
        <end position="461"/>
    </location>
</feature>
<keyword evidence="9" id="KW-0539">Nucleus</keyword>
<feature type="domain" description="C2H2-type" evidence="12">
    <location>
        <begin position="622"/>
        <end position="649"/>
    </location>
</feature>
<keyword evidence="3" id="KW-0677">Repeat</keyword>
<feature type="compositionally biased region" description="Basic and acidic residues" evidence="11">
    <location>
        <begin position="601"/>
        <end position="611"/>
    </location>
</feature>
<evidence type="ECO:0000256" key="2">
    <source>
        <dbReference type="ARBA" id="ARBA00022723"/>
    </source>
</evidence>
<feature type="domain" description="C2H2-type" evidence="12">
    <location>
        <begin position="677"/>
        <end position="704"/>
    </location>
</feature>
<feature type="compositionally biased region" description="Basic and acidic residues" evidence="11">
    <location>
        <begin position="568"/>
        <end position="593"/>
    </location>
</feature>
<evidence type="ECO:0000313" key="13">
    <source>
        <dbReference type="EMBL" id="KAK8727305.1"/>
    </source>
</evidence>
<feature type="region of interest" description="Disordered" evidence="11">
    <location>
        <begin position="89"/>
        <end position="114"/>
    </location>
</feature>
<dbReference type="PROSITE" id="PS50157">
    <property type="entry name" value="ZINC_FINGER_C2H2_2"/>
    <property type="match status" value="12"/>
</dbReference>
<feature type="domain" description="C2H2-type" evidence="12">
    <location>
        <begin position="791"/>
        <end position="818"/>
    </location>
</feature>
<dbReference type="GO" id="GO:0008270">
    <property type="term" value="F:zinc ion binding"/>
    <property type="evidence" value="ECO:0007669"/>
    <property type="project" value="UniProtKB-KW"/>
</dbReference>
<feature type="domain" description="C2H2-type" evidence="12">
    <location>
        <begin position="819"/>
        <end position="847"/>
    </location>
</feature>
<dbReference type="Pfam" id="PF00096">
    <property type="entry name" value="zf-C2H2"/>
    <property type="match status" value="5"/>
</dbReference>
<protein>
    <recommendedName>
        <fullName evidence="12">C2H2-type domain-containing protein</fullName>
    </recommendedName>
</protein>
<dbReference type="GO" id="GO:0005634">
    <property type="term" value="C:nucleus"/>
    <property type="evidence" value="ECO:0007669"/>
    <property type="project" value="UniProtKB-SubCell"/>
</dbReference>
<dbReference type="Gene3D" id="3.30.160.60">
    <property type="entry name" value="Classic Zinc Finger"/>
    <property type="match status" value="10"/>
</dbReference>
<evidence type="ECO:0000256" key="7">
    <source>
        <dbReference type="ARBA" id="ARBA00023125"/>
    </source>
</evidence>
<evidence type="ECO:0000313" key="14">
    <source>
        <dbReference type="Proteomes" id="UP001445076"/>
    </source>
</evidence>
<feature type="compositionally biased region" description="Basic and acidic residues" evidence="11">
    <location>
        <begin position="295"/>
        <end position="316"/>
    </location>
</feature>
<feature type="domain" description="C2H2-type" evidence="12">
    <location>
        <begin position="848"/>
        <end position="876"/>
    </location>
</feature>
<dbReference type="PANTHER" id="PTHR24384">
    <property type="entry name" value="FINGER PUTATIVE TRANSCRIPTION FACTOR FAMILY-RELATED"/>
    <property type="match status" value="1"/>
</dbReference>
<feature type="domain" description="C2H2-type" evidence="12">
    <location>
        <begin position="907"/>
        <end position="934"/>
    </location>
</feature>
<feature type="region of interest" description="Disordered" evidence="11">
    <location>
        <begin position="1389"/>
        <end position="1456"/>
    </location>
</feature>
<evidence type="ECO:0000256" key="8">
    <source>
        <dbReference type="ARBA" id="ARBA00023163"/>
    </source>
</evidence>
<feature type="region of interest" description="Disordered" evidence="11">
    <location>
        <begin position="1152"/>
        <end position="1172"/>
    </location>
</feature>
<dbReference type="InterPro" id="IPR050752">
    <property type="entry name" value="C2H2-ZF_domain"/>
</dbReference>
<accession>A0AAW0W9J5</accession>
<feature type="compositionally biased region" description="Basic and acidic residues" evidence="11">
    <location>
        <begin position="89"/>
        <end position="107"/>
    </location>
</feature>
<sequence>MDEKKEEHSVSAYTSGDPKVTSEEFQKKEELPTLRREQLDTVHGGVKSHTMLAALPASAETLAPTDHIHVQLFDGQVIQITTASLVNSESRRQGARRKEGEIEERRGGQCGSIGSELSTGSAVTILTSDGKTYILPQPLNSEDGTGGGYLITEEVLNAEEVLHSSEILHDEQVLTISSPQSSLEFSSVSRPPDALAIATSEVFNEDYMTLPLEPQSVLTDRAKSFQFKAEGNNSQISSAINKEYMHPRIESHRETESYSDCSIITIHAPCARVKNSWLEKNVKDYSMPPGFAKTEINKEGNDDRAYAGKNKEEKDPVVMSNKEGTSRASENDEKCVDDTETSSYSSVYSKWCEVYKGIPKDYARSIKINTCTSEKVIVQETEKANNRGEVNENKTKRENKNQEKDQENLHKTSIESNQSPNTQWDEDEGTWDQATNQEKLRRSSRIQNTKKIPNEDQDKNLGEPSNRKRRKLIKGDTSNMLWECESCDAMFRTKVSRDRHMQEGHMFTCYICGWKGRSKTKYEVHISTVHCNQQARCLACRKDFASYEAYKQHMKSAHTEHMSVTVKTETECEPRHEETEREQEHQEEARYKGDEDDPDDPDFKDSKAVLGKDDGSHGYRGNRCTYCGKIFLRRSRFLRHLNYHIGNKPFMCTFCNKCFVEKSGLEAHRVTHCPINQPCPQCGKIFKTQRTMRRHLRTHQNKIYTCDFCGKEFRHEESLRVHKSIHKEGGSGNVCKVCEKDCKTPYYLQLHMSTKHEAAKFVCLQCNRSFKWKQSYRKHKAVHHEDTYMKFKCPMCPRHFLTPSELKLHQVVHTNERKYLCDVCGNAFKHEYTRDKHIKTVHQEDREHMCPQCGALFKAKAYLDQHLAHVHTTKERVKCMHCGHDFKTESNLRSHIKVVHKLRSPKYTCKTCSKMFLAPKDLARHSKVHTGVKDYSCPKCCRCFSRKDNMAAHLRTHTTDQPVTTFKHKTDLATSGVSQQTPQGISHILGLPSVVSSSSNISLPNIPVSSKSTVLSNIPVSSTDIDISNITPSSSIVIPSMPALANPITNVSTTSNITTISDSAISSNSLALPNISISSTNVLSNIVSSADSIILSSVPISSTGMSNASVASTAVVFSGIPTPCSLDFSNTHSSSNNMALCHSHTNSSNASISLGNTSPSTETVLSSSPTSSNNVIVNTTPALSSGSRAGRQVYGLHSHVIASSQHQASKISSVLPSSSVPSSVLSLSPHPSSSASILMSQASRTQVVCTSFQPEQVVLTTGVLNPVPIVSTHHTDNSPQYTQLDSLGSSISSSTSTNISTALNSLGSSIAQGSAESINETIGASARMSLDGSHHNSSTGVSSSVLSSPSTLLSDSALIIPEKSGVYTIVSEGGKMTPLETFTLHPVADPQASAQEHPQPEAADPQALAQEHPQPEAADPQALAQEHPQPEAADPQASAQEHPQLKAAASQSDHNG</sequence>
<reference evidence="13 14" key="1">
    <citation type="journal article" date="2024" name="BMC Genomics">
        <title>Genome assembly of redclaw crayfish (Cherax quadricarinatus) provides insights into its immune adaptation and hypoxia tolerance.</title>
        <authorList>
            <person name="Liu Z."/>
            <person name="Zheng J."/>
            <person name="Li H."/>
            <person name="Fang K."/>
            <person name="Wang S."/>
            <person name="He J."/>
            <person name="Zhou D."/>
            <person name="Weng S."/>
            <person name="Chi M."/>
            <person name="Gu Z."/>
            <person name="He J."/>
            <person name="Li F."/>
            <person name="Wang M."/>
        </authorList>
    </citation>
    <scope>NUCLEOTIDE SEQUENCE [LARGE SCALE GENOMIC DNA]</scope>
    <source>
        <strain evidence="13">ZL_2023a</strain>
    </source>
</reference>
<dbReference type="PROSITE" id="PS00028">
    <property type="entry name" value="ZINC_FINGER_C2H2_1"/>
    <property type="match status" value="13"/>
</dbReference>
<feature type="region of interest" description="Disordered" evidence="11">
    <location>
        <begin position="560"/>
        <end position="611"/>
    </location>
</feature>
<dbReference type="SUPFAM" id="SSF57667">
    <property type="entry name" value="beta-beta-alpha zinc fingers"/>
    <property type="match status" value="6"/>
</dbReference>
<feature type="domain" description="C2H2-type" evidence="12">
    <location>
        <begin position="535"/>
        <end position="563"/>
    </location>
</feature>
<feature type="domain" description="C2H2-type" evidence="12">
    <location>
        <begin position="935"/>
        <end position="962"/>
    </location>
</feature>
<evidence type="ECO:0000256" key="10">
    <source>
        <dbReference type="PROSITE-ProRule" id="PRU00042"/>
    </source>
</evidence>
<dbReference type="InterPro" id="IPR013087">
    <property type="entry name" value="Znf_C2H2_type"/>
</dbReference>
<evidence type="ECO:0000256" key="3">
    <source>
        <dbReference type="ARBA" id="ARBA00022737"/>
    </source>
</evidence>
<organism evidence="13 14">
    <name type="scientific">Cherax quadricarinatus</name>
    <name type="common">Australian red claw crayfish</name>
    <dbReference type="NCBI Taxonomy" id="27406"/>
    <lineage>
        <taxon>Eukaryota</taxon>
        <taxon>Metazoa</taxon>
        <taxon>Ecdysozoa</taxon>
        <taxon>Arthropoda</taxon>
        <taxon>Crustacea</taxon>
        <taxon>Multicrustacea</taxon>
        <taxon>Malacostraca</taxon>
        <taxon>Eumalacostraca</taxon>
        <taxon>Eucarida</taxon>
        <taxon>Decapoda</taxon>
        <taxon>Pleocyemata</taxon>
        <taxon>Astacidea</taxon>
        <taxon>Parastacoidea</taxon>
        <taxon>Parastacidae</taxon>
        <taxon>Cherax</taxon>
    </lineage>
</organism>
<feature type="compositionally biased region" description="Basic and acidic residues" evidence="11">
    <location>
        <begin position="20"/>
        <end position="33"/>
    </location>
</feature>
<evidence type="ECO:0000256" key="1">
    <source>
        <dbReference type="ARBA" id="ARBA00004123"/>
    </source>
</evidence>
<evidence type="ECO:0000256" key="9">
    <source>
        <dbReference type="ARBA" id="ARBA00023242"/>
    </source>
</evidence>
<keyword evidence="7" id="KW-0238">DNA-binding</keyword>
<dbReference type="FunFam" id="3.30.160.60:FF:000100">
    <property type="entry name" value="Zinc finger 45-like"/>
    <property type="match status" value="1"/>
</dbReference>
<feature type="domain" description="C2H2-type" evidence="12">
    <location>
        <begin position="704"/>
        <end position="726"/>
    </location>
</feature>
<feature type="compositionally biased region" description="Basic and acidic residues" evidence="11">
    <location>
        <begin position="382"/>
        <end position="413"/>
    </location>
</feature>
<feature type="compositionally biased region" description="Polar residues" evidence="11">
    <location>
        <begin position="414"/>
        <end position="423"/>
    </location>
</feature>
<comment type="subcellular location">
    <subcellularLocation>
        <location evidence="1">Nucleus</location>
    </subcellularLocation>
</comment>
<dbReference type="Proteomes" id="UP001445076">
    <property type="component" value="Unassembled WGS sequence"/>
</dbReference>
<keyword evidence="6" id="KW-0805">Transcription regulation</keyword>
<proteinExistence type="predicted"/>
<keyword evidence="5" id="KW-0862">Zinc</keyword>
<gene>
    <name evidence="13" type="ORF">OTU49_009805</name>
</gene>
<dbReference type="GO" id="GO:0000981">
    <property type="term" value="F:DNA-binding transcription factor activity, RNA polymerase II-specific"/>
    <property type="evidence" value="ECO:0007669"/>
    <property type="project" value="TreeGrafter"/>
</dbReference>
<feature type="region of interest" description="Disordered" evidence="11">
    <location>
        <begin position="1"/>
        <end position="33"/>
    </location>
</feature>
<keyword evidence="8" id="KW-0804">Transcription</keyword>
<keyword evidence="2" id="KW-0479">Metal-binding</keyword>